<dbReference type="SMART" id="SM00065">
    <property type="entry name" value="GAF"/>
    <property type="match status" value="1"/>
</dbReference>
<evidence type="ECO:0000313" key="2">
    <source>
        <dbReference type="EMBL" id="GMI44417.1"/>
    </source>
</evidence>
<organism evidence="2 3">
    <name type="scientific">Triparma columacea</name>
    <dbReference type="NCBI Taxonomy" id="722753"/>
    <lineage>
        <taxon>Eukaryota</taxon>
        <taxon>Sar</taxon>
        <taxon>Stramenopiles</taxon>
        <taxon>Ochrophyta</taxon>
        <taxon>Bolidophyceae</taxon>
        <taxon>Parmales</taxon>
        <taxon>Triparmaceae</taxon>
        <taxon>Triparma</taxon>
    </lineage>
</organism>
<dbReference type="OrthoDB" id="206309at2759"/>
<dbReference type="AlphaFoldDB" id="A0A9W7GI45"/>
<dbReference type="SUPFAM" id="SSF55781">
    <property type="entry name" value="GAF domain-like"/>
    <property type="match status" value="1"/>
</dbReference>
<reference evidence="3" key="1">
    <citation type="journal article" date="2023" name="Commun. Biol.">
        <title>Genome analysis of Parmales, the sister group of diatoms, reveals the evolutionary specialization of diatoms from phago-mixotrophs to photoautotrophs.</title>
        <authorList>
            <person name="Ban H."/>
            <person name="Sato S."/>
            <person name="Yoshikawa S."/>
            <person name="Yamada K."/>
            <person name="Nakamura Y."/>
            <person name="Ichinomiya M."/>
            <person name="Sato N."/>
            <person name="Blanc-Mathieu R."/>
            <person name="Endo H."/>
            <person name="Kuwata A."/>
            <person name="Ogata H."/>
        </authorList>
    </citation>
    <scope>NUCLEOTIDE SEQUENCE [LARGE SCALE GENOMIC DNA]</scope>
</reference>
<evidence type="ECO:0000313" key="3">
    <source>
        <dbReference type="Proteomes" id="UP001165065"/>
    </source>
</evidence>
<keyword evidence="3" id="KW-1185">Reference proteome</keyword>
<evidence type="ECO:0000259" key="1">
    <source>
        <dbReference type="SMART" id="SM00065"/>
    </source>
</evidence>
<feature type="domain" description="GAF" evidence="1">
    <location>
        <begin position="241"/>
        <end position="384"/>
    </location>
</feature>
<dbReference type="InterPro" id="IPR003018">
    <property type="entry name" value="GAF"/>
</dbReference>
<name>A0A9W7GI45_9STRA</name>
<dbReference type="InterPro" id="IPR029016">
    <property type="entry name" value="GAF-like_dom_sf"/>
</dbReference>
<sequence>MPQEIILEKNYVGRRSRGVSHHKDLLPPARKVSITQAEDNHQLPTNSAPPKFKRVRSLSMDEIELRPQGHLYKSTSAVFPGTLSKSKSSAAGVRAGGFQVALPQVITAAARKNHKDMVAARVAQNRKLSLSKIEQKRNKSKDKTEKLKKMKSMVFDPKAATTPEQTKLAKQVARQLKQDDLRKAKEAKLAAKCRDRRRSISLGEADFGNGGMRYIQAVTAEVTAKERREAYGNRVQRESNTKDNLYHVGREILSIDRATVRAERSCIMFLDKLNDELFFYTSPHTTFRFSKKKGIAGWVYKSGLVANIDNAYSDPRFNQEVDKESGFATRNILCCPIVFGGNVLAILQFVNKRGGEKFDAEDVKVVTETAAKLGQIIADALAML</sequence>
<protein>
    <recommendedName>
        <fullName evidence="1">GAF domain-containing protein</fullName>
    </recommendedName>
</protein>
<dbReference type="Pfam" id="PF01590">
    <property type="entry name" value="GAF"/>
    <property type="match status" value="1"/>
</dbReference>
<accession>A0A9W7GI45</accession>
<dbReference type="EMBL" id="BRYA01001479">
    <property type="protein sequence ID" value="GMI44417.1"/>
    <property type="molecule type" value="Genomic_DNA"/>
</dbReference>
<proteinExistence type="predicted"/>
<dbReference type="Proteomes" id="UP001165065">
    <property type="component" value="Unassembled WGS sequence"/>
</dbReference>
<comment type="caution">
    <text evidence="2">The sequence shown here is derived from an EMBL/GenBank/DDBJ whole genome shotgun (WGS) entry which is preliminary data.</text>
</comment>
<gene>
    <name evidence="2" type="ORF">TrCOL_g1323</name>
</gene>
<dbReference type="Gene3D" id="3.30.450.40">
    <property type="match status" value="1"/>
</dbReference>